<accession>A0A1H9T4B0</accession>
<proteinExistence type="predicted"/>
<protein>
    <submittedName>
        <fullName evidence="1">Uncharacterized protein</fullName>
    </submittedName>
</protein>
<name>A0A1H9T4B0_9GAMM</name>
<gene>
    <name evidence="1" type="ORF">SAMN04244573_04581</name>
</gene>
<organism evidence="1 2">
    <name type="scientific">Azotobacter beijerinckii</name>
    <dbReference type="NCBI Taxonomy" id="170623"/>
    <lineage>
        <taxon>Bacteria</taxon>
        <taxon>Pseudomonadati</taxon>
        <taxon>Pseudomonadota</taxon>
        <taxon>Gammaproteobacteria</taxon>
        <taxon>Pseudomonadales</taxon>
        <taxon>Pseudomonadaceae</taxon>
        <taxon>Azotobacter</taxon>
    </lineage>
</organism>
<dbReference type="AlphaFoldDB" id="A0A1H9T4B0"/>
<evidence type="ECO:0000313" key="1">
    <source>
        <dbReference type="EMBL" id="SER91998.1"/>
    </source>
</evidence>
<reference evidence="1 2" key="1">
    <citation type="submission" date="2016-10" db="EMBL/GenBank/DDBJ databases">
        <authorList>
            <person name="de Groot N.N."/>
        </authorList>
    </citation>
    <scope>NUCLEOTIDE SEQUENCE [LARGE SCALE GENOMIC DNA]</scope>
    <source>
        <strain evidence="1 2">DSM 378</strain>
    </source>
</reference>
<dbReference type="RefSeq" id="WP_090625605.1">
    <property type="nucleotide sequence ID" value="NZ_FOFJ01000127.1"/>
</dbReference>
<dbReference type="EMBL" id="FOFJ01000127">
    <property type="protein sequence ID" value="SER91998.1"/>
    <property type="molecule type" value="Genomic_DNA"/>
</dbReference>
<evidence type="ECO:0000313" key="2">
    <source>
        <dbReference type="Proteomes" id="UP000199267"/>
    </source>
</evidence>
<sequence>MDFSQALMRLLAAKTEDLSQVAKFFQGLDHQRQMQMCRVLNWGFPLNASQQAKIKVVGGYTGQPKGYNGEPTLLLAELGSSGNAKADQWILRIPLLCCDEKNLPLTVTLPGRLVGIGVVETEIARGEDDNFRPLDLEDFLKRPSHYTKLS</sequence>
<dbReference type="Proteomes" id="UP000199267">
    <property type="component" value="Unassembled WGS sequence"/>
</dbReference>